<feature type="region of interest" description="Disordered" evidence="1">
    <location>
        <begin position="86"/>
        <end position="147"/>
    </location>
</feature>
<evidence type="ECO:0000259" key="2">
    <source>
        <dbReference type="SMART" id="SM01321"/>
    </source>
</evidence>
<feature type="compositionally biased region" description="Low complexity" evidence="1">
    <location>
        <begin position="281"/>
        <end position="310"/>
    </location>
</feature>
<dbReference type="SUPFAM" id="SSF143422">
    <property type="entry name" value="Transposase IS200-like"/>
    <property type="match status" value="2"/>
</dbReference>
<dbReference type="PANTHER" id="PTHR36966:SF1">
    <property type="entry name" value="REP-ASSOCIATED TYROSINE TRANSPOSASE"/>
    <property type="match status" value="1"/>
</dbReference>
<gene>
    <name evidence="3" type="ORF">EYB53_016615</name>
</gene>
<feature type="domain" description="Transposase IS200-like" evidence="2">
    <location>
        <begin position="16"/>
        <end position="494"/>
    </location>
</feature>
<feature type="compositionally biased region" description="Polar residues" evidence="1">
    <location>
        <begin position="224"/>
        <end position="238"/>
    </location>
</feature>
<accession>A0ABS4DD31</accession>
<sequence>MHHHRRTIRLAGYDYRQAGVYFITICTHQRTHLFADPMLRHIAEQQWAALAHAGERGQRKGRVKIDAFVVMPDHIHGIIVITDRDDPVEINSNTGDDTPPGDGTPPGRAQQHTDGGVSPGGPGAAAPLHWATTTPMTGPTPTIAAAPGDAPAIAAASGDTRAIAAASGDAPTIAPISGDGTTPPPGWAEHVGAQQPMAPSSLEAHPYAAAPTAPSSFKAHPAPTATSMTEPTPRTATISVGGLGMGHDPTPAIAPPPGVDTTPGRAQQPTDGGVSPGGPGAAAPLHRATTAPVTGPTPAIAAAPGGDTTIAPPPGGDTPPGRAQQLTDGGVSPGGPGAAAPLHRATTAPVTGPTPAIAAAPGGDTTIAPPPGGDTPPGRAQQHTDGGVSPGGPGAAAPLHWANAASVTEPTPAIAAAPGGLALTEGMSNVSALGINVEPGSLGAIVRSFKAAVARRVNARRKQPGAAVWQRGYYERIVRDQAEFDAIRQYIEDNPRRWAEARDRLDHLLNRMQQQR</sequence>
<comment type="caution">
    <text evidence="3">The sequence shown here is derived from an EMBL/GenBank/DDBJ whole genome shotgun (WGS) entry which is preliminary data.</text>
</comment>
<reference evidence="3 4" key="1">
    <citation type="submission" date="2021-03" db="EMBL/GenBank/DDBJ databases">
        <authorList>
            <person name="Grouzdev D.S."/>
        </authorList>
    </citation>
    <scope>NUCLEOTIDE SEQUENCE [LARGE SCALE GENOMIC DNA]</scope>
    <source>
        <strain evidence="3 4">M50-1</strain>
    </source>
</reference>
<feature type="compositionally biased region" description="Low complexity" evidence="1">
    <location>
        <begin position="338"/>
        <end position="367"/>
    </location>
</feature>
<evidence type="ECO:0000256" key="1">
    <source>
        <dbReference type="SAM" id="MobiDB-lite"/>
    </source>
</evidence>
<name>A0ABS4DD31_9CHLR</name>
<organism evidence="3 4">
    <name type="scientific">Candidatus Chloroploca mongolica</name>
    <dbReference type="NCBI Taxonomy" id="2528176"/>
    <lineage>
        <taxon>Bacteria</taxon>
        <taxon>Bacillati</taxon>
        <taxon>Chloroflexota</taxon>
        <taxon>Chloroflexia</taxon>
        <taxon>Chloroflexales</taxon>
        <taxon>Chloroflexineae</taxon>
        <taxon>Oscillochloridaceae</taxon>
        <taxon>Candidatus Chloroploca</taxon>
    </lineage>
</organism>
<dbReference type="SMART" id="SM01321">
    <property type="entry name" value="Y1_Tnp"/>
    <property type="match status" value="1"/>
</dbReference>
<dbReference type="InterPro" id="IPR036515">
    <property type="entry name" value="Transposase_17_sf"/>
</dbReference>
<evidence type="ECO:0000313" key="4">
    <source>
        <dbReference type="Proteomes" id="UP001193081"/>
    </source>
</evidence>
<dbReference type="RefSeq" id="WP_135479542.1">
    <property type="nucleotide sequence ID" value="NZ_SIJK02000032.1"/>
</dbReference>
<protein>
    <submittedName>
        <fullName evidence="3">Transposase</fullName>
    </submittedName>
</protein>
<dbReference type="PANTHER" id="PTHR36966">
    <property type="entry name" value="REP-ASSOCIATED TYROSINE TRANSPOSASE"/>
    <property type="match status" value="1"/>
</dbReference>
<feature type="region of interest" description="Disordered" evidence="1">
    <location>
        <begin position="170"/>
        <end position="398"/>
    </location>
</feature>
<dbReference type="Proteomes" id="UP001193081">
    <property type="component" value="Unassembled WGS sequence"/>
</dbReference>
<dbReference type="InterPro" id="IPR002686">
    <property type="entry name" value="Transposase_17"/>
</dbReference>
<feature type="compositionally biased region" description="Low complexity" evidence="1">
    <location>
        <begin position="124"/>
        <end position="147"/>
    </location>
</feature>
<proteinExistence type="predicted"/>
<keyword evidence="4" id="KW-1185">Reference proteome</keyword>
<dbReference type="Gene3D" id="3.30.70.1290">
    <property type="entry name" value="Transposase IS200-like"/>
    <property type="match status" value="2"/>
</dbReference>
<dbReference type="EMBL" id="SIJK02000032">
    <property type="protein sequence ID" value="MBP1467337.1"/>
    <property type="molecule type" value="Genomic_DNA"/>
</dbReference>
<feature type="compositionally biased region" description="Low complexity" evidence="1">
    <location>
        <begin position="94"/>
        <end position="107"/>
    </location>
</feature>
<evidence type="ECO:0000313" key="3">
    <source>
        <dbReference type="EMBL" id="MBP1467337.1"/>
    </source>
</evidence>
<dbReference type="InterPro" id="IPR052715">
    <property type="entry name" value="RAYT_transposase"/>
</dbReference>